<evidence type="ECO:0000313" key="2">
    <source>
        <dbReference type="Proteomes" id="UP000265200"/>
    </source>
</evidence>
<organism evidence="1 2">
    <name type="scientific">Oryzias latipes</name>
    <name type="common">Japanese rice fish</name>
    <name type="synonym">Japanese killifish</name>
    <dbReference type="NCBI Taxonomy" id="8090"/>
    <lineage>
        <taxon>Eukaryota</taxon>
        <taxon>Metazoa</taxon>
        <taxon>Chordata</taxon>
        <taxon>Craniata</taxon>
        <taxon>Vertebrata</taxon>
        <taxon>Euteleostomi</taxon>
        <taxon>Actinopterygii</taxon>
        <taxon>Neopterygii</taxon>
        <taxon>Teleostei</taxon>
        <taxon>Neoteleostei</taxon>
        <taxon>Acanthomorphata</taxon>
        <taxon>Ovalentaria</taxon>
        <taxon>Atherinomorphae</taxon>
        <taxon>Beloniformes</taxon>
        <taxon>Adrianichthyidae</taxon>
        <taxon>Oryziinae</taxon>
        <taxon>Oryzias</taxon>
    </lineage>
</organism>
<dbReference type="AlphaFoldDB" id="A0A3P9JC30"/>
<dbReference type="Ensembl" id="ENSORLT00015019048.1">
    <property type="protein sequence ID" value="ENSORLP00015029611.1"/>
    <property type="gene ID" value="ENSORLG00015012841.1"/>
</dbReference>
<protein>
    <submittedName>
        <fullName evidence="1">Uncharacterized protein</fullName>
    </submittedName>
</protein>
<reference evidence="1" key="4">
    <citation type="submission" date="2025-09" db="UniProtKB">
        <authorList>
            <consortium name="Ensembl"/>
        </authorList>
    </citation>
    <scope>IDENTIFICATION</scope>
    <source>
        <strain evidence="1">HSOK</strain>
    </source>
</reference>
<reference key="1">
    <citation type="journal article" date="2007" name="Nature">
        <title>The medaka draft genome and insights into vertebrate genome evolution.</title>
        <authorList>
            <person name="Kasahara M."/>
            <person name="Naruse K."/>
            <person name="Sasaki S."/>
            <person name="Nakatani Y."/>
            <person name="Qu W."/>
            <person name="Ahsan B."/>
            <person name="Yamada T."/>
            <person name="Nagayasu Y."/>
            <person name="Doi K."/>
            <person name="Kasai Y."/>
            <person name="Jindo T."/>
            <person name="Kobayashi D."/>
            <person name="Shimada A."/>
            <person name="Toyoda A."/>
            <person name="Kuroki Y."/>
            <person name="Fujiyama A."/>
            <person name="Sasaki T."/>
            <person name="Shimizu A."/>
            <person name="Asakawa S."/>
            <person name="Shimizu N."/>
            <person name="Hashimoto S."/>
            <person name="Yang J."/>
            <person name="Lee Y."/>
            <person name="Matsushima K."/>
            <person name="Sugano S."/>
            <person name="Sakaizumi M."/>
            <person name="Narita T."/>
            <person name="Ohishi K."/>
            <person name="Haga S."/>
            <person name="Ohta F."/>
            <person name="Nomoto H."/>
            <person name="Nogata K."/>
            <person name="Morishita T."/>
            <person name="Endo T."/>
            <person name="Shin-I T."/>
            <person name="Takeda H."/>
            <person name="Morishita S."/>
            <person name="Kohara Y."/>
        </authorList>
    </citation>
    <scope>NUCLEOTIDE SEQUENCE [LARGE SCALE GENOMIC DNA]</scope>
    <source>
        <strain>Hd-rR</strain>
    </source>
</reference>
<dbReference type="Proteomes" id="UP000265200">
    <property type="component" value="Chromosome 13"/>
</dbReference>
<proteinExistence type="predicted"/>
<reference evidence="1 2" key="2">
    <citation type="submission" date="2017-04" db="EMBL/GenBank/DDBJ databases">
        <title>CpG methylation of centromeres and impact of large insertions on vertebrate speciation.</title>
        <authorList>
            <person name="Ichikawa K."/>
            <person name="Yoshimura J."/>
            <person name="Morishita S."/>
        </authorList>
    </citation>
    <scope>NUCLEOTIDE SEQUENCE</scope>
    <source>
        <strain evidence="1 2">HSOK</strain>
    </source>
</reference>
<reference evidence="1" key="3">
    <citation type="submission" date="2025-08" db="UniProtKB">
        <authorList>
            <consortium name="Ensembl"/>
        </authorList>
    </citation>
    <scope>IDENTIFICATION</scope>
    <source>
        <strain evidence="1">HSOK</strain>
    </source>
</reference>
<evidence type="ECO:0000313" key="1">
    <source>
        <dbReference type="Ensembl" id="ENSORLP00015029611.1"/>
    </source>
</evidence>
<name>A0A3P9JC30_ORYLA</name>
<accession>A0A3P9JC30</accession>
<sequence length="146" mass="16207">MLSVCRDRLPSVDLEMSNALLPATSSTPLEERQPLETSNAMVRTDDITELPAEPLLRSCVSTASMKVKNMKKLTFPRGHFPRLAECAHFHYETVDFGNVQVSSDSIQQRLTVFLGLGLWLKFSSGFVGLIQKCLTAESILFSLTIS</sequence>